<dbReference type="OrthoDB" id="20573at2759"/>
<dbReference type="GO" id="GO:0015031">
    <property type="term" value="P:protein transport"/>
    <property type="evidence" value="ECO:0007669"/>
    <property type="project" value="UniProtKB-KW"/>
</dbReference>
<dbReference type="InterPro" id="IPR019385">
    <property type="entry name" value="PHAX_RNA-binding_domain"/>
</dbReference>
<name>A0A260ZK99_CAERE</name>
<proteinExistence type="predicted"/>
<dbReference type="EMBL" id="NMWX01000102">
    <property type="protein sequence ID" value="OZF86166.1"/>
    <property type="molecule type" value="Genomic_DNA"/>
</dbReference>
<comment type="caution">
    <text evidence="1">The sequence shown here is derived from an EMBL/GenBank/DDBJ whole genome shotgun (WGS) entry which is preliminary data.</text>
</comment>
<dbReference type="HOGENOM" id="CLU_819467_0_0_1"/>
<dbReference type="Pfam" id="PF10258">
    <property type="entry name" value="PHAX_RNA-bd"/>
    <property type="match status" value="1"/>
</dbReference>
<dbReference type="Proteomes" id="UP000216624">
    <property type="component" value="Unassembled WGS sequence"/>
</dbReference>
<dbReference type="STRING" id="31234.E3LRU7"/>
<gene>
    <name evidence="1" type="ORF">FL82_15229</name>
</gene>
<dbReference type="Gene3D" id="1.10.10.1440">
    <property type="entry name" value="PHAX RNA-binding domain"/>
    <property type="match status" value="1"/>
</dbReference>
<dbReference type="GO" id="GO:0006408">
    <property type="term" value="P:snRNA export from nucleus"/>
    <property type="evidence" value="ECO:0007669"/>
    <property type="project" value="InterPro"/>
</dbReference>
<dbReference type="InterPro" id="IPR039047">
    <property type="entry name" value="PHAX"/>
</dbReference>
<keyword evidence="2" id="KW-1185">Reference proteome</keyword>
<dbReference type="PANTHER" id="PTHR13135">
    <property type="entry name" value="CYTOSOLIC RESINIFERATOXIN BINDING PROTEIN RBP-26"/>
    <property type="match status" value="1"/>
</dbReference>
<evidence type="ECO:0000313" key="2">
    <source>
        <dbReference type="Proteomes" id="UP000216624"/>
    </source>
</evidence>
<dbReference type="GO" id="GO:0003723">
    <property type="term" value="F:RNA binding"/>
    <property type="evidence" value="ECO:0007669"/>
    <property type="project" value="UniProtKB-KW"/>
</dbReference>
<dbReference type="InterPro" id="IPR038092">
    <property type="entry name" value="PHAX_RNA-binding_sf"/>
</dbReference>
<accession>A0A260ZK99</accession>
<evidence type="ECO:0000313" key="1">
    <source>
        <dbReference type="EMBL" id="OZF86166.1"/>
    </source>
</evidence>
<dbReference type="OMA" id="VFITLFK"/>
<dbReference type="CTD" id="9825908"/>
<dbReference type="GO" id="GO:0005634">
    <property type="term" value="C:nucleus"/>
    <property type="evidence" value="ECO:0007669"/>
    <property type="project" value="UniProtKB-SubCell"/>
</dbReference>
<dbReference type="KEGG" id="crq:GCK72_009638"/>
<protein>
    <submittedName>
        <fullName evidence="1">Uncharacterized protein</fullName>
    </submittedName>
</protein>
<feature type="non-terminal residue" evidence="1">
    <location>
        <position position="1"/>
    </location>
</feature>
<reference evidence="1" key="1">
    <citation type="submission" date="2017-08" db="EMBL/GenBank/DDBJ databases">
        <authorList>
            <person name="de Groot N.N."/>
        </authorList>
    </citation>
    <scope>NUCLEOTIDE SEQUENCE [LARGE SCALE GENOMIC DNA]</scope>
    <source>
        <strain evidence="1">PX439</strain>
    </source>
</reference>
<dbReference type="PANTHER" id="PTHR13135:SF0">
    <property type="entry name" value="PHOSPHORYLATED ADAPTER RNA EXPORT PROTEIN"/>
    <property type="match status" value="1"/>
</dbReference>
<dbReference type="eggNOG" id="KOG3948">
    <property type="taxonomic scope" value="Eukaryota"/>
</dbReference>
<sequence>MAFRKRRHDSDGDSDEEKLPITKDDDDDLKAEPAKKSKNIWSDMLLEDQLLEKGSKINLDRSSRKQPNVSRGPESYLMPQEEFNRKNMKKGQPKKQDMDNPVVFVTPASDDLFGDAPSALDEGFGVKKNEVKAPVQEEEAGWWGKKGANKRFCDRMAQQDRQPKPVYVQKKTSQLMAEEFSLETMLAAKFEEDITLEELGNQIADAMGEKDPDTVKKIVNAIGREVSLKLFSDTKEVEQNGGMKITDGSRRRTPGGVFITLFKMDSAVSREVKNSIFDNMRNADKQRSKNKKKAQNFTKQLEDVKKTMELVAQAENDIANEELGIVDDVPFNDDVVDMI</sequence>
<dbReference type="GO" id="GO:0005737">
    <property type="term" value="C:cytoplasm"/>
    <property type="evidence" value="ECO:0007669"/>
    <property type="project" value="UniProtKB-SubCell"/>
</dbReference>
<organism evidence="1 2">
    <name type="scientific">Caenorhabditis remanei</name>
    <name type="common">Caenorhabditis vulgaris</name>
    <dbReference type="NCBI Taxonomy" id="31234"/>
    <lineage>
        <taxon>Eukaryota</taxon>
        <taxon>Metazoa</taxon>
        <taxon>Ecdysozoa</taxon>
        <taxon>Nematoda</taxon>
        <taxon>Chromadorea</taxon>
        <taxon>Rhabditida</taxon>
        <taxon>Rhabditina</taxon>
        <taxon>Rhabditomorpha</taxon>
        <taxon>Rhabditoidea</taxon>
        <taxon>Rhabditidae</taxon>
        <taxon>Peloderinae</taxon>
        <taxon>Caenorhabditis</taxon>
    </lineage>
</organism>